<keyword evidence="1" id="KW-1133">Transmembrane helix</keyword>
<dbReference type="SUPFAM" id="SSF81321">
    <property type="entry name" value="Family A G protein-coupled receptor-like"/>
    <property type="match status" value="1"/>
</dbReference>
<organism evidence="2 3">
    <name type="scientific">Caenorhabditis tropicalis</name>
    <dbReference type="NCBI Taxonomy" id="1561998"/>
    <lineage>
        <taxon>Eukaryota</taxon>
        <taxon>Metazoa</taxon>
        <taxon>Ecdysozoa</taxon>
        <taxon>Nematoda</taxon>
        <taxon>Chromadorea</taxon>
        <taxon>Rhabditida</taxon>
        <taxon>Rhabditina</taxon>
        <taxon>Rhabditomorpha</taxon>
        <taxon>Rhabditoidea</taxon>
        <taxon>Rhabditidae</taxon>
        <taxon>Peloderinae</taxon>
        <taxon>Caenorhabditis</taxon>
    </lineage>
</organism>
<evidence type="ECO:0000313" key="2">
    <source>
        <dbReference type="Proteomes" id="UP000095282"/>
    </source>
</evidence>
<dbReference type="Pfam" id="PF10326">
    <property type="entry name" value="7TM_GPCR_Str"/>
    <property type="match status" value="1"/>
</dbReference>
<reference evidence="3" key="1">
    <citation type="submission" date="2016-11" db="UniProtKB">
        <authorList>
            <consortium name="WormBaseParasite"/>
        </authorList>
    </citation>
    <scope>IDENTIFICATION</scope>
</reference>
<dbReference type="PANTHER" id="PTHR22943:SF12">
    <property type="entry name" value="SEVEN TM RECEPTOR"/>
    <property type="match status" value="1"/>
</dbReference>
<dbReference type="eggNOG" id="ENOG502TFVT">
    <property type="taxonomic scope" value="Eukaryota"/>
</dbReference>
<feature type="transmembrane region" description="Helical" evidence="1">
    <location>
        <begin position="127"/>
        <end position="151"/>
    </location>
</feature>
<dbReference type="GO" id="GO:0005886">
    <property type="term" value="C:plasma membrane"/>
    <property type="evidence" value="ECO:0007669"/>
    <property type="project" value="TreeGrafter"/>
</dbReference>
<sequence>MTSVIISRIQRGCTCFGMLSNVILIQLIWYNSPKSLGVYKYLMIYIASFELIFAFLELVTVPDMFSNDSAFFVIIDPRKTMLAEGFCQMAALIFCGAFAVSLAIFGVQFAYRYFVLTGNTSMTSKSYILLWLGSPLLFAGVWTASCAVFLTRNQFVDTVLREEVLPSLGYLEIDRLAFVGVLFFPRDGSVNWDSVYGMILCSCVLASTEFIMFFFAIKSYLATRRLMGSLKLKRLQWQLFYAIVSQASIPILFMQIPITAIYISTLFNSSSPIFDQVQAVTVSFYLATDALPTIFIVKAYREVLLDYCRCIQIKIVWPRKRIEADSSGAPT</sequence>
<feature type="transmembrane region" description="Helical" evidence="1">
    <location>
        <begin position="196"/>
        <end position="217"/>
    </location>
</feature>
<evidence type="ECO:0000313" key="3">
    <source>
        <dbReference type="WBParaSite" id="Csp11.Scaffold629.g11901.t1"/>
    </source>
</evidence>
<keyword evidence="1" id="KW-0812">Transmembrane</keyword>
<dbReference type="GO" id="GO:0038022">
    <property type="term" value="F:G protein-coupled olfactory receptor activity"/>
    <property type="evidence" value="ECO:0007669"/>
    <property type="project" value="TreeGrafter"/>
</dbReference>
<evidence type="ECO:0000256" key="1">
    <source>
        <dbReference type="SAM" id="Phobius"/>
    </source>
</evidence>
<dbReference type="GO" id="GO:0042048">
    <property type="term" value="P:olfactory behavior"/>
    <property type="evidence" value="ECO:0007669"/>
    <property type="project" value="TreeGrafter"/>
</dbReference>
<keyword evidence="2" id="KW-1185">Reference proteome</keyword>
<feature type="transmembrane region" description="Helical" evidence="1">
    <location>
        <begin position="12"/>
        <end position="30"/>
    </location>
</feature>
<feature type="transmembrane region" description="Helical" evidence="1">
    <location>
        <begin position="163"/>
        <end position="184"/>
    </location>
</feature>
<dbReference type="Proteomes" id="UP000095282">
    <property type="component" value="Unplaced"/>
</dbReference>
<dbReference type="WBParaSite" id="Csp11.Scaffold629.g11901.t1">
    <property type="protein sequence ID" value="Csp11.Scaffold629.g11901.t1"/>
    <property type="gene ID" value="Csp11.Scaffold629.g11901"/>
</dbReference>
<name>A0A1I7TUG1_9PELO</name>
<dbReference type="PANTHER" id="PTHR22943">
    <property type="entry name" value="7-TRANSMEMBRANE DOMAIN RECEPTOR C.ELEGANS"/>
    <property type="match status" value="1"/>
</dbReference>
<keyword evidence="1" id="KW-0472">Membrane</keyword>
<feature type="transmembrane region" description="Helical" evidence="1">
    <location>
        <begin position="86"/>
        <end position="107"/>
    </location>
</feature>
<protein>
    <submittedName>
        <fullName evidence="3">Seven TM Receptor</fullName>
    </submittedName>
</protein>
<proteinExistence type="predicted"/>
<dbReference type="PROSITE" id="PS50007">
    <property type="entry name" value="PIPLC_X_DOMAIN"/>
    <property type="match status" value="1"/>
</dbReference>
<dbReference type="AlphaFoldDB" id="A0A1I7TUG1"/>
<dbReference type="STRING" id="1561998.A0A1I7TUG1"/>
<feature type="transmembrane region" description="Helical" evidence="1">
    <location>
        <begin position="238"/>
        <end position="263"/>
    </location>
</feature>
<accession>A0A1I7TUG1</accession>
<feature type="transmembrane region" description="Helical" evidence="1">
    <location>
        <begin position="42"/>
        <end position="65"/>
    </location>
</feature>
<dbReference type="InterPro" id="IPR019428">
    <property type="entry name" value="7TM_GPCR_serpentine_rcpt_Str"/>
</dbReference>